<dbReference type="Proteomes" id="UP000248926">
    <property type="component" value="Unassembled WGS sequence"/>
</dbReference>
<name>A0A328P7Z5_9GAMM</name>
<protein>
    <submittedName>
        <fullName evidence="1">Uncharacterized protein</fullName>
    </submittedName>
</protein>
<accession>A0A328P7Z5</accession>
<gene>
    <name evidence="1" type="ORF">CA260_06175</name>
</gene>
<proteinExistence type="predicted"/>
<organism evidence="1 2">
    <name type="scientific">Dyella jiangningensis</name>
    <dbReference type="NCBI Taxonomy" id="1379159"/>
    <lineage>
        <taxon>Bacteria</taxon>
        <taxon>Pseudomonadati</taxon>
        <taxon>Pseudomonadota</taxon>
        <taxon>Gammaproteobacteria</taxon>
        <taxon>Lysobacterales</taxon>
        <taxon>Rhodanobacteraceae</taxon>
        <taxon>Dyella</taxon>
    </lineage>
</organism>
<evidence type="ECO:0000313" key="1">
    <source>
        <dbReference type="EMBL" id="RAO77461.1"/>
    </source>
</evidence>
<dbReference type="AlphaFoldDB" id="A0A328P7Z5"/>
<evidence type="ECO:0000313" key="2">
    <source>
        <dbReference type="Proteomes" id="UP000248926"/>
    </source>
</evidence>
<keyword evidence="2" id="KW-1185">Reference proteome</keyword>
<reference evidence="1 2" key="1">
    <citation type="journal article" date="2018" name="Genet. Mol. Biol.">
        <title>The genome sequence of Dyella jiangningensis FCAV SCS01 from a lignocellulose-decomposing microbial consortium metagenome reveals potential for biotechnological applications.</title>
        <authorList>
            <person name="Desiderato J.G."/>
            <person name="Alvarenga D.O."/>
            <person name="Constancio M.T.L."/>
            <person name="Alves L.M.C."/>
            <person name="Varani A.M."/>
        </authorList>
    </citation>
    <scope>NUCLEOTIDE SEQUENCE [LARGE SCALE GENOMIC DNA]</scope>
    <source>
        <strain evidence="1 2">FCAV SCS01</strain>
    </source>
</reference>
<dbReference type="EMBL" id="NFZS01000001">
    <property type="protein sequence ID" value="RAO77461.1"/>
    <property type="molecule type" value="Genomic_DNA"/>
</dbReference>
<sequence length="126" mass="13056">MIMNKFIASICLLLCLTGCERGRTVVVHAIANGHDVVYSQVHVIGQLATFRCLHSESGQCHYTVVADDCAPASTACPSPPKRFTVGEGNTMSFTSLPSGFRSCVAATAASDGDCAPFAAAMASASP</sequence>
<comment type="caution">
    <text evidence="1">The sequence shown here is derived from an EMBL/GenBank/DDBJ whole genome shotgun (WGS) entry which is preliminary data.</text>
</comment>